<evidence type="ECO:0000313" key="1">
    <source>
        <dbReference type="EMBL" id="MBW0577959.1"/>
    </source>
</evidence>
<dbReference type="OrthoDB" id="3056461at2759"/>
<accession>A0A9Q3KDS2</accession>
<dbReference type="Proteomes" id="UP000765509">
    <property type="component" value="Unassembled WGS sequence"/>
</dbReference>
<protein>
    <submittedName>
        <fullName evidence="1">Uncharacterized protein</fullName>
    </submittedName>
</protein>
<comment type="caution">
    <text evidence="1">The sequence shown here is derived from an EMBL/GenBank/DDBJ whole genome shotgun (WGS) entry which is preliminary data.</text>
</comment>
<feature type="non-terminal residue" evidence="1">
    <location>
        <position position="229"/>
    </location>
</feature>
<dbReference type="AlphaFoldDB" id="A0A9Q3KDS2"/>
<name>A0A9Q3KDS2_9BASI</name>
<keyword evidence="2" id="KW-1185">Reference proteome</keyword>
<reference evidence="1" key="1">
    <citation type="submission" date="2021-03" db="EMBL/GenBank/DDBJ databases">
        <title>Draft genome sequence of rust myrtle Austropuccinia psidii MF-1, a brazilian biotype.</title>
        <authorList>
            <person name="Quecine M.C."/>
            <person name="Pachon D.M.R."/>
            <person name="Bonatelli M.L."/>
            <person name="Correr F.H."/>
            <person name="Franceschini L.M."/>
            <person name="Leite T.F."/>
            <person name="Margarido G.R.A."/>
            <person name="Almeida C.A."/>
            <person name="Ferrarezi J.A."/>
            <person name="Labate C.A."/>
        </authorList>
    </citation>
    <scope>NUCLEOTIDE SEQUENCE</scope>
    <source>
        <strain evidence="1">MF-1</strain>
    </source>
</reference>
<evidence type="ECO:0000313" key="2">
    <source>
        <dbReference type="Proteomes" id="UP000765509"/>
    </source>
</evidence>
<organism evidence="1 2">
    <name type="scientific">Austropuccinia psidii MF-1</name>
    <dbReference type="NCBI Taxonomy" id="1389203"/>
    <lineage>
        <taxon>Eukaryota</taxon>
        <taxon>Fungi</taxon>
        <taxon>Dikarya</taxon>
        <taxon>Basidiomycota</taxon>
        <taxon>Pucciniomycotina</taxon>
        <taxon>Pucciniomycetes</taxon>
        <taxon>Pucciniales</taxon>
        <taxon>Sphaerophragmiaceae</taxon>
        <taxon>Austropuccinia</taxon>
    </lineage>
</organism>
<sequence length="229" mass="26569">KAFYEHIKILWGLIYERSVPILPDYSMLKEFNCRFLFLSKIVAHSENTTLPPLVPIKEILTLKGFKPGKKKFGTCIVKMSEFSIKYIISCLAKLGIRRWAPDLNNLCDTLYNKACRVSVIQKFCQVSISGAYEFLNVNLTYLEDVPLLTKVYNHYVHYYMAQRYKEAKESGRYAKDEDRRAVLRPRPRLNSLQYQFGVANNFPQCCLKILTDPDAHSKDKVDPVTKKTP</sequence>
<dbReference type="EMBL" id="AVOT02101781">
    <property type="protein sequence ID" value="MBW0577959.1"/>
    <property type="molecule type" value="Genomic_DNA"/>
</dbReference>
<gene>
    <name evidence="1" type="ORF">O181_117674</name>
</gene>
<proteinExistence type="predicted"/>